<protein>
    <submittedName>
        <fullName evidence="1">Ornithine cyclodeaminase</fullName>
    </submittedName>
</protein>
<reference evidence="1" key="1">
    <citation type="submission" date="2019-03" db="EMBL/GenBank/DDBJ databases">
        <title>Complete genome sequences of Enterobacter asburiae str. MRY18-106 isolated from a patient in Japan.</title>
        <authorList>
            <person name="Sekizuka T."/>
            <person name="Matsui M."/>
            <person name="Takara T."/>
            <person name="Uechi A."/>
            <person name="Harakuni M."/>
            <person name="Kimura T."/>
            <person name="Suzuki S."/>
            <person name="Kuroda M."/>
        </authorList>
    </citation>
    <scope>NUCLEOTIDE SEQUENCE</scope>
    <source>
        <strain evidence="1">MRY18-106</strain>
        <plasmid evidence="1">pMRY18-106EAS_1</plasmid>
    </source>
</reference>
<dbReference type="GO" id="GO:0042562">
    <property type="term" value="F:hormone binding"/>
    <property type="evidence" value="ECO:0007669"/>
    <property type="project" value="TreeGrafter"/>
</dbReference>
<dbReference type="NCBIfam" id="NF005603">
    <property type="entry name" value="PRK07340.1"/>
    <property type="match status" value="1"/>
</dbReference>
<dbReference type="GO" id="GO:0005737">
    <property type="term" value="C:cytoplasm"/>
    <property type="evidence" value="ECO:0007669"/>
    <property type="project" value="TreeGrafter"/>
</dbReference>
<dbReference type="Gene3D" id="3.30.1780.10">
    <property type="entry name" value="ornithine cyclodeaminase, domain 1"/>
    <property type="match status" value="1"/>
</dbReference>
<dbReference type="PANTHER" id="PTHR13812:SF19">
    <property type="entry name" value="KETIMINE REDUCTASE MU-CRYSTALLIN"/>
    <property type="match status" value="1"/>
</dbReference>
<dbReference type="InterPro" id="IPR023401">
    <property type="entry name" value="ODC_N"/>
</dbReference>
<sequence length="316" mass="34490">MSLKVCLPWKKPRKIEKITRNAKETAHLLGHLALFNSLEKVCREYGEGKISCPPRTYISLPEHGHLFSMVASAHDITVHKLILVNPNNRKRDLPLVHSEVRVYDSKSGESILLLDGPTVTERRTAVLSAVGMRHLCSAPPSEGMLIGTGKLAISHLQAFNILFPNVSFWIKATSEAKAKEFCRKHSSIGVELRPCTSNVVPESVDVVITMTSSTNPVYSEPAIAGRLLIGVGTCNPNASEIFADTVRSSQVVIDEKTGGINEAGDLLQANIDWSEVHSLSDILTSQPDFSRPIFFKTVGCAAWDLAAARVAIDTAR</sequence>
<geneLocation type="plasmid" evidence="1">
    <name>pMRY18-106EAS_1</name>
</geneLocation>
<keyword evidence="1" id="KW-0614">Plasmid</keyword>
<name>A0A455VWB0_ENTAS</name>
<accession>A0A455VWB0</accession>
<evidence type="ECO:0000313" key="1">
    <source>
        <dbReference type="EMBL" id="BBI97859.1"/>
    </source>
</evidence>
<gene>
    <name evidence="1" type="ORF">MRY18106EAS_P0550</name>
</gene>
<proteinExistence type="predicted"/>
<dbReference type="Gene3D" id="3.40.50.720">
    <property type="entry name" value="NAD(P)-binding Rossmann-like Domain"/>
    <property type="match status" value="1"/>
</dbReference>
<dbReference type="SUPFAM" id="SSF51735">
    <property type="entry name" value="NAD(P)-binding Rossmann-fold domains"/>
    <property type="match status" value="1"/>
</dbReference>
<dbReference type="PANTHER" id="PTHR13812">
    <property type="entry name" value="KETIMINE REDUCTASE MU-CRYSTALLIN"/>
    <property type="match status" value="1"/>
</dbReference>
<dbReference type="InterPro" id="IPR003462">
    <property type="entry name" value="ODC_Mu_crystall"/>
</dbReference>
<organism evidence="1">
    <name type="scientific">Enterobacter asburiae</name>
    <dbReference type="NCBI Taxonomy" id="61645"/>
    <lineage>
        <taxon>Bacteria</taxon>
        <taxon>Pseudomonadati</taxon>
        <taxon>Pseudomonadota</taxon>
        <taxon>Gammaproteobacteria</taxon>
        <taxon>Enterobacterales</taxon>
        <taxon>Enterobacteriaceae</taxon>
        <taxon>Enterobacter</taxon>
        <taxon>Enterobacter cloacae complex</taxon>
    </lineage>
</organism>
<dbReference type="EMBL" id="AP019534">
    <property type="protein sequence ID" value="BBI97859.1"/>
    <property type="molecule type" value="Genomic_DNA"/>
</dbReference>
<dbReference type="InterPro" id="IPR036291">
    <property type="entry name" value="NAD(P)-bd_dom_sf"/>
</dbReference>
<dbReference type="AlphaFoldDB" id="A0A455VWB0"/>
<dbReference type="Pfam" id="PF02423">
    <property type="entry name" value="OCD_Mu_crystall"/>
    <property type="match status" value="1"/>
</dbReference>